<feature type="region of interest" description="Disordered" evidence="1">
    <location>
        <begin position="197"/>
        <end position="236"/>
    </location>
</feature>
<feature type="transmembrane region" description="Helical" evidence="2">
    <location>
        <begin position="319"/>
        <end position="341"/>
    </location>
</feature>
<feature type="transmembrane region" description="Helical" evidence="2">
    <location>
        <begin position="279"/>
        <end position="298"/>
    </location>
</feature>
<sequence>MSDDGDGAAAPEESGGQADERHASWLELFFDLVAVAGIGMLAHLLAHDASAGGLAVYAIAFTAYWLVWACFTTYGNLAGESTRTPTMLVGMAVLAVMTAAVPEIHGEHALGFAVAYVVGRLAASRPWHRGTVVVDLPVVQAAFGVVPWVVSFWFEGTTTYALWALGLALDLLMLLTTTPERLLASSQERLDRVRVQHTARGRAHDAREGGRRERRAAAADPAGRRPRRPERAFPDEVTAATSDVPHLGERLGLFVLIVLGEGLVQAIDGASEAVWDRSLAVTGAGAFALVVGLWTVAVRRGYAGVALLPERGLTPRLAWAAHLVATGALATLAAVLGAVVAEPSAPVIDHDRWILVAASATFAALAVVVHASLAARSADAARRAALRRAVAVGVPMLAAAAVVALRPGAAAEGVVWVLAGGVLVTVVLDVRSRGAGRARRGKQSRGVGVDRPGPEVGPAD</sequence>
<feature type="compositionally biased region" description="Basic and acidic residues" evidence="1">
    <location>
        <begin position="202"/>
        <end position="217"/>
    </location>
</feature>
<feature type="transmembrane region" description="Helical" evidence="2">
    <location>
        <begin position="251"/>
        <end position="267"/>
    </location>
</feature>
<feature type="transmembrane region" description="Helical" evidence="2">
    <location>
        <begin position="385"/>
        <end position="407"/>
    </location>
</feature>
<dbReference type="InterPro" id="IPR010640">
    <property type="entry name" value="Low_temperature_requirement_A"/>
</dbReference>
<dbReference type="Proteomes" id="UP000231693">
    <property type="component" value="Unassembled WGS sequence"/>
</dbReference>
<keyword evidence="4" id="KW-1185">Reference proteome</keyword>
<dbReference type="PANTHER" id="PTHR36840:SF1">
    <property type="entry name" value="BLL5714 PROTEIN"/>
    <property type="match status" value="1"/>
</dbReference>
<dbReference type="Pfam" id="PF06772">
    <property type="entry name" value="LtrA"/>
    <property type="match status" value="1"/>
</dbReference>
<feature type="transmembrane region" description="Helical" evidence="2">
    <location>
        <begin position="132"/>
        <end position="154"/>
    </location>
</feature>
<dbReference type="AlphaFoldDB" id="A0A2M9D1F0"/>
<organism evidence="3 4">
    <name type="scientific">Sediminihabitans luteus</name>
    <dbReference type="NCBI Taxonomy" id="1138585"/>
    <lineage>
        <taxon>Bacteria</taxon>
        <taxon>Bacillati</taxon>
        <taxon>Actinomycetota</taxon>
        <taxon>Actinomycetes</taxon>
        <taxon>Micrococcales</taxon>
        <taxon>Cellulomonadaceae</taxon>
        <taxon>Sediminihabitans</taxon>
    </lineage>
</organism>
<gene>
    <name evidence="3" type="ORF">CLV28_1119</name>
</gene>
<protein>
    <submittedName>
        <fullName evidence="3">Low temperature requirement protein LtrA</fullName>
    </submittedName>
</protein>
<keyword evidence="2" id="KW-0472">Membrane</keyword>
<reference evidence="3 4" key="1">
    <citation type="submission" date="2017-11" db="EMBL/GenBank/DDBJ databases">
        <title>Genomic Encyclopedia of Archaeal and Bacterial Type Strains, Phase II (KMG-II): From Individual Species to Whole Genera.</title>
        <authorList>
            <person name="Goeker M."/>
        </authorList>
    </citation>
    <scope>NUCLEOTIDE SEQUENCE [LARGE SCALE GENOMIC DNA]</scope>
    <source>
        <strain evidence="3 4">DSM 25478</strain>
    </source>
</reference>
<evidence type="ECO:0000313" key="3">
    <source>
        <dbReference type="EMBL" id="PJJ77893.1"/>
    </source>
</evidence>
<evidence type="ECO:0000256" key="1">
    <source>
        <dbReference type="SAM" id="MobiDB-lite"/>
    </source>
</evidence>
<feature type="transmembrane region" description="Helical" evidence="2">
    <location>
        <begin position="160"/>
        <end position="177"/>
    </location>
</feature>
<comment type="caution">
    <text evidence="3">The sequence shown here is derived from an EMBL/GenBank/DDBJ whole genome shotgun (WGS) entry which is preliminary data.</text>
</comment>
<name>A0A2M9D1F0_9CELL</name>
<dbReference type="OrthoDB" id="7698234at2"/>
<dbReference type="RefSeq" id="WP_100422189.1">
    <property type="nucleotide sequence ID" value="NZ_BOOX01000010.1"/>
</dbReference>
<accession>A0A2M9D1F0</accession>
<evidence type="ECO:0000313" key="4">
    <source>
        <dbReference type="Proteomes" id="UP000231693"/>
    </source>
</evidence>
<proteinExistence type="predicted"/>
<feature type="transmembrane region" description="Helical" evidence="2">
    <location>
        <begin position="52"/>
        <end position="74"/>
    </location>
</feature>
<feature type="transmembrane region" description="Helical" evidence="2">
    <location>
        <begin position="413"/>
        <end position="430"/>
    </location>
</feature>
<keyword evidence="2" id="KW-1133">Transmembrane helix</keyword>
<feature type="transmembrane region" description="Helical" evidence="2">
    <location>
        <begin position="28"/>
        <end position="46"/>
    </location>
</feature>
<dbReference type="PANTHER" id="PTHR36840">
    <property type="entry name" value="BLL5714 PROTEIN"/>
    <property type="match status" value="1"/>
</dbReference>
<feature type="transmembrane region" description="Helical" evidence="2">
    <location>
        <begin position="353"/>
        <end position="373"/>
    </location>
</feature>
<feature type="region of interest" description="Disordered" evidence="1">
    <location>
        <begin position="439"/>
        <end position="460"/>
    </location>
</feature>
<dbReference type="EMBL" id="PGFE01000001">
    <property type="protein sequence ID" value="PJJ77893.1"/>
    <property type="molecule type" value="Genomic_DNA"/>
</dbReference>
<keyword evidence="2" id="KW-0812">Transmembrane</keyword>
<evidence type="ECO:0000256" key="2">
    <source>
        <dbReference type="SAM" id="Phobius"/>
    </source>
</evidence>